<dbReference type="EMBL" id="AZBU02000002">
    <property type="protein sequence ID" value="TKR92339.1"/>
    <property type="molecule type" value="Genomic_DNA"/>
</dbReference>
<feature type="transmembrane region" description="Helical" evidence="1">
    <location>
        <begin position="51"/>
        <end position="70"/>
    </location>
</feature>
<keyword evidence="1" id="KW-0812">Transmembrane</keyword>
<reference evidence="2" key="2">
    <citation type="journal article" date="2015" name="Genome Biol.">
        <title>Comparative genomics of Steinernema reveals deeply conserved gene regulatory networks.</title>
        <authorList>
            <person name="Dillman A.R."/>
            <person name="Macchietto M."/>
            <person name="Porter C.F."/>
            <person name="Rogers A."/>
            <person name="Williams B."/>
            <person name="Antoshechkin I."/>
            <person name="Lee M.M."/>
            <person name="Goodwin Z."/>
            <person name="Lu X."/>
            <person name="Lewis E.E."/>
            <person name="Goodrich-Blair H."/>
            <person name="Stock S.P."/>
            <person name="Adams B.J."/>
            <person name="Sternberg P.W."/>
            <person name="Mortazavi A."/>
        </authorList>
    </citation>
    <scope>NUCLEOTIDE SEQUENCE [LARGE SCALE GENOMIC DNA]</scope>
    <source>
        <strain evidence="2">ALL</strain>
    </source>
</reference>
<sequence>MIEELHQQDRSHMDQVYNARTEKSVFMLQDVKRRHLPWQRLTSCKRRLRDFMPISYFTLLLVSFACVTFGETYTEDIQLFHVFENLIAIAKSDSIKIYQHEVIPVNPKEVGEVPFKSGAKFGELRHLKFLNKSTVAYCDNYCCWACYSTKAEEDKCRALVFSANVPLDGTKGYVEFQFLSHNAAIALHIGSVEDVTDIFLTRRRKLIPYLLDPNSF</sequence>
<evidence type="ECO:0000313" key="2">
    <source>
        <dbReference type="EMBL" id="TKR92339.1"/>
    </source>
</evidence>
<reference evidence="2" key="1">
    <citation type="submission" date="2013-11" db="EMBL/GenBank/DDBJ databases">
        <authorList>
            <person name="Sternberg P."/>
            <person name="Dillman A."/>
            <person name="Macchietto M."/>
        </authorList>
    </citation>
    <scope>NUCLEOTIDE SEQUENCE</scope>
    <source>
        <strain evidence="2">ALL</strain>
    </source>
</reference>
<organism evidence="2">
    <name type="scientific">Steinernema carpocapsae</name>
    <name type="common">Entomopathogenic nematode</name>
    <dbReference type="NCBI Taxonomy" id="34508"/>
    <lineage>
        <taxon>Eukaryota</taxon>
        <taxon>Metazoa</taxon>
        <taxon>Ecdysozoa</taxon>
        <taxon>Nematoda</taxon>
        <taxon>Chromadorea</taxon>
        <taxon>Rhabditida</taxon>
        <taxon>Tylenchina</taxon>
        <taxon>Panagrolaimomorpha</taxon>
        <taxon>Strongyloidoidea</taxon>
        <taxon>Steinernematidae</taxon>
        <taxon>Steinernema</taxon>
    </lineage>
</organism>
<name>A0A4U5P7W2_STECR</name>
<keyword evidence="1" id="KW-0472">Membrane</keyword>
<keyword evidence="1" id="KW-1133">Transmembrane helix</keyword>
<evidence type="ECO:0000256" key="1">
    <source>
        <dbReference type="SAM" id="Phobius"/>
    </source>
</evidence>
<protein>
    <submittedName>
        <fullName evidence="2">Uncharacterized protein</fullName>
    </submittedName>
</protein>
<proteinExistence type="predicted"/>
<comment type="caution">
    <text evidence="2">The sequence shown here is derived from an EMBL/GenBank/DDBJ whole genome shotgun (WGS) entry which is preliminary data.</text>
</comment>
<dbReference type="AlphaFoldDB" id="A0A4U5P7W2"/>
<gene>
    <name evidence="2" type="ORF">L596_007014</name>
</gene>
<reference evidence="2" key="3">
    <citation type="journal article" date="2019" name="G3 (Bethesda)">
        <title>Hybrid Assembly of the Genome of the Entomopathogenic Nematode Steinernema carpocapsae Identifies the X-Chromosome.</title>
        <authorList>
            <person name="Serra L."/>
            <person name="Macchietto M."/>
            <person name="Macias-Munoz A."/>
            <person name="McGill C.J."/>
            <person name="Rodriguez I.M."/>
            <person name="Rodriguez B."/>
            <person name="Murad R."/>
            <person name="Mortazavi A."/>
        </authorList>
    </citation>
    <scope>NUCLEOTIDE SEQUENCE</scope>
    <source>
        <strain evidence="2">ALL</strain>
    </source>
</reference>
<accession>A0A4U5P7W2</accession>